<dbReference type="Gene3D" id="2.10.260.10">
    <property type="match status" value="1"/>
</dbReference>
<dbReference type="InterPro" id="IPR007159">
    <property type="entry name" value="SpoVT-AbrB_dom"/>
</dbReference>
<proteinExistence type="predicted"/>
<evidence type="ECO:0000313" key="2">
    <source>
        <dbReference type="EMBL" id="PZO55552.1"/>
    </source>
</evidence>
<dbReference type="InterPro" id="IPR037914">
    <property type="entry name" value="SpoVT-AbrB_sf"/>
</dbReference>
<reference evidence="2 3" key="2">
    <citation type="submission" date="2018-06" db="EMBL/GenBank/DDBJ databases">
        <title>Metagenomic assembly of (sub)arctic Cyanobacteria and their associated microbiome from non-axenic cultures.</title>
        <authorList>
            <person name="Baurain D."/>
        </authorList>
    </citation>
    <scope>NUCLEOTIDE SEQUENCE [LARGE SCALE GENOMIC DNA]</scope>
    <source>
        <strain evidence="2">ULC027bin1</strain>
    </source>
</reference>
<accession>A0A2W4XHC0</accession>
<evidence type="ECO:0000259" key="1">
    <source>
        <dbReference type="SMART" id="SM00966"/>
    </source>
</evidence>
<feature type="domain" description="SpoVT-AbrB" evidence="1">
    <location>
        <begin position="4"/>
        <end position="49"/>
    </location>
</feature>
<comment type="caution">
    <text evidence="2">The sequence shown here is derived from an EMBL/GenBank/DDBJ whole genome shotgun (WGS) entry which is preliminary data.</text>
</comment>
<dbReference type="AlphaFoldDB" id="A0A2W4XHC0"/>
<name>A0A2W4XHC0_9CYAN</name>
<dbReference type="Proteomes" id="UP000249794">
    <property type="component" value="Unassembled WGS sequence"/>
</dbReference>
<gene>
    <name evidence="2" type="ORF">DCF15_10265</name>
</gene>
<dbReference type="NCBIfam" id="TIGR01439">
    <property type="entry name" value="lp_hng_hel_AbrB"/>
    <property type="match status" value="1"/>
</dbReference>
<sequence>MEITRLSSKGQVIIPKALRVAHQWEAGQELIATDLGDGILLKPKKQFLETKLADVAGCLAYKGKPKTIEEMNLAIEQGLAEQWHDSGRH</sequence>
<dbReference type="EMBL" id="QBMP01000091">
    <property type="protein sequence ID" value="PZO55552.1"/>
    <property type="molecule type" value="Genomic_DNA"/>
</dbReference>
<protein>
    <submittedName>
        <fullName evidence="2">AbrB family transcriptional regulator</fullName>
    </submittedName>
</protein>
<dbReference type="GO" id="GO:0003677">
    <property type="term" value="F:DNA binding"/>
    <property type="evidence" value="ECO:0007669"/>
    <property type="project" value="InterPro"/>
</dbReference>
<dbReference type="Pfam" id="PF04014">
    <property type="entry name" value="MazE_antitoxin"/>
    <property type="match status" value="1"/>
</dbReference>
<dbReference type="SUPFAM" id="SSF89447">
    <property type="entry name" value="AbrB/MazE/MraZ-like"/>
    <property type="match status" value="1"/>
</dbReference>
<dbReference type="SMART" id="SM00966">
    <property type="entry name" value="SpoVT_AbrB"/>
    <property type="match status" value="1"/>
</dbReference>
<reference evidence="3" key="1">
    <citation type="submission" date="2018-04" db="EMBL/GenBank/DDBJ databases">
        <authorList>
            <person name="Cornet L."/>
        </authorList>
    </citation>
    <scope>NUCLEOTIDE SEQUENCE [LARGE SCALE GENOMIC DNA]</scope>
</reference>
<evidence type="ECO:0000313" key="3">
    <source>
        <dbReference type="Proteomes" id="UP000249794"/>
    </source>
</evidence>
<organism evidence="2 3">
    <name type="scientific">Phormidesmis priestleyi</name>
    <dbReference type="NCBI Taxonomy" id="268141"/>
    <lineage>
        <taxon>Bacteria</taxon>
        <taxon>Bacillati</taxon>
        <taxon>Cyanobacteriota</taxon>
        <taxon>Cyanophyceae</taxon>
        <taxon>Leptolyngbyales</taxon>
        <taxon>Leptolyngbyaceae</taxon>
        <taxon>Phormidesmis</taxon>
    </lineage>
</organism>